<keyword evidence="2" id="KW-0121">Carboxypeptidase</keyword>
<protein>
    <submittedName>
        <fullName evidence="2">Carboxypeptidase</fullName>
    </submittedName>
</protein>
<dbReference type="Proteomes" id="UP000735302">
    <property type="component" value="Unassembled WGS sequence"/>
</dbReference>
<organism evidence="2 3">
    <name type="scientific">Plakobranchus ocellatus</name>
    <dbReference type="NCBI Taxonomy" id="259542"/>
    <lineage>
        <taxon>Eukaryota</taxon>
        <taxon>Metazoa</taxon>
        <taxon>Spiralia</taxon>
        <taxon>Lophotrochozoa</taxon>
        <taxon>Mollusca</taxon>
        <taxon>Gastropoda</taxon>
        <taxon>Heterobranchia</taxon>
        <taxon>Euthyneura</taxon>
        <taxon>Panpulmonata</taxon>
        <taxon>Sacoglossa</taxon>
        <taxon>Placobranchoidea</taxon>
        <taxon>Plakobranchidae</taxon>
        <taxon>Plakobranchus</taxon>
    </lineage>
</organism>
<name>A0AAV4BAR2_9GAST</name>
<comment type="caution">
    <text evidence="2">The sequence shown here is derived from an EMBL/GenBank/DDBJ whole genome shotgun (WGS) entry which is preliminary data.</text>
</comment>
<keyword evidence="2" id="KW-0378">Hydrolase</keyword>
<dbReference type="GO" id="GO:0004180">
    <property type="term" value="F:carboxypeptidase activity"/>
    <property type="evidence" value="ECO:0007669"/>
    <property type="project" value="UniProtKB-KW"/>
</dbReference>
<dbReference type="Gene3D" id="3.40.50.1820">
    <property type="entry name" value="alpha/beta hydrolase"/>
    <property type="match status" value="1"/>
</dbReference>
<reference evidence="2 3" key="1">
    <citation type="journal article" date="2021" name="Elife">
        <title>Chloroplast acquisition without the gene transfer in kleptoplastic sea slugs, Plakobranchus ocellatus.</title>
        <authorList>
            <person name="Maeda T."/>
            <person name="Takahashi S."/>
            <person name="Yoshida T."/>
            <person name="Shimamura S."/>
            <person name="Takaki Y."/>
            <person name="Nagai Y."/>
            <person name="Toyoda A."/>
            <person name="Suzuki Y."/>
            <person name="Arimoto A."/>
            <person name="Ishii H."/>
            <person name="Satoh N."/>
            <person name="Nishiyama T."/>
            <person name="Hasebe M."/>
            <person name="Maruyama T."/>
            <person name="Minagawa J."/>
            <person name="Obokata J."/>
            <person name="Shigenobu S."/>
        </authorList>
    </citation>
    <scope>NUCLEOTIDE SEQUENCE [LARGE SCALE GENOMIC DNA]</scope>
</reference>
<sequence>MVERKAVVQFLAVVTLIGLSTFEVDSLTDHSEKPLHLSPYIENGDIQTARYLSRVKDVCDNQSRSDCDVTIPESFAGYLTVERDYGKHLFFWYFPSQVHIPLW</sequence>
<accession>A0AAV4BAR2</accession>
<keyword evidence="3" id="KW-1185">Reference proteome</keyword>
<keyword evidence="1" id="KW-0732">Signal</keyword>
<feature type="signal peptide" evidence="1">
    <location>
        <begin position="1"/>
        <end position="26"/>
    </location>
</feature>
<feature type="chain" id="PRO_5043966056" evidence="1">
    <location>
        <begin position="27"/>
        <end position="103"/>
    </location>
</feature>
<dbReference type="InterPro" id="IPR029058">
    <property type="entry name" value="AB_hydrolase_fold"/>
</dbReference>
<evidence type="ECO:0000313" key="3">
    <source>
        <dbReference type="Proteomes" id="UP000735302"/>
    </source>
</evidence>
<dbReference type="AlphaFoldDB" id="A0AAV4BAR2"/>
<evidence type="ECO:0000256" key="1">
    <source>
        <dbReference type="SAM" id="SignalP"/>
    </source>
</evidence>
<proteinExistence type="predicted"/>
<dbReference type="EMBL" id="BLXT01004673">
    <property type="protein sequence ID" value="GFO16610.1"/>
    <property type="molecule type" value="Genomic_DNA"/>
</dbReference>
<gene>
    <name evidence="2" type="ORF">PoB_004311500</name>
</gene>
<keyword evidence="2" id="KW-0645">Protease</keyword>
<evidence type="ECO:0000313" key="2">
    <source>
        <dbReference type="EMBL" id="GFO16610.1"/>
    </source>
</evidence>